<feature type="signal peptide" evidence="9">
    <location>
        <begin position="1"/>
        <end position="20"/>
    </location>
</feature>
<proteinExistence type="predicted"/>
<evidence type="ECO:0000256" key="8">
    <source>
        <dbReference type="SAM" id="Phobius"/>
    </source>
</evidence>
<dbReference type="GO" id="GO:0008076">
    <property type="term" value="C:voltage-gated potassium channel complex"/>
    <property type="evidence" value="ECO:0000318"/>
    <property type="project" value="GO_Central"/>
</dbReference>
<gene>
    <name evidence="11" type="ORF">NEMVEDRAFT_v1g213684</name>
</gene>
<feature type="transmembrane region" description="Helical" evidence="8">
    <location>
        <begin position="232"/>
        <end position="253"/>
    </location>
</feature>
<evidence type="ECO:0000256" key="4">
    <source>
        <dbReference type="ARBA" id="ARBA00022989"/>
    </source>
</evidence>
<organism evidence="11 12">
    <name type="scientific">Nematostella vectensis</name>
    <name type="common">Starlet sea anemone</name>
    <dbReference type="NCBI Taxonomy" id="45351"/>
    <lineage>
        <taxon>Eukaryota</taxon>
        <taxon>Metazoa</taxon>
        <taxon>Cnidaria</taxon>
        <taxon>Anthozoa</taxon>
        <taxon>Hexacorallia</taxon>
        <taxon>Actiniaria</taxon>
        <taxon>Edwardsiidae</taxon>
        <taxon>Nematostella</taxon>
    </lineage>
</organism>
<evidence type="ECO:0000256" key="5">
    <source>
        <dbReference type="ARBA" id="ARBA00023065"/>
    </source>
</evidence>
<dbReference type="GO" id="GO:0016020">
    <property type="term" value="C:membrane"/>
    <property type="evidence" value="ECO:0000318"/>
    <property type="project" value="GO_Central"/>
</dbReference>
<dbReference type="STRING" id="45351.A7SKI2"/>
<evidence type="ECO:0000256" key="7">
    <source>
        <dbReference type="ARBA" id="ARBA00023303"/>
    </source>
</evidence>
<dbReference type="GO" id="GO:0001508">
    <property type="term" value="P:action potential"/>
    <property type="evidence" value="ECO:0000318"/>
    <property type="project" value="GO_Central"/>
</dbReference>
<dbReference type="PRINTS" id="PR00169">
    <property type="entry name" value="KCHANNEL"/>
</dbReference>
<name>A7SKI2_NEMVE</name>
<feature type="transmembrane region" description="Helical" evidence="8">
    <location>
        <begin position="439"/>
        <end position="457"/>
    </location>
</feature>
<dbReference type="EMBL" id="DS469688">
    <property type="protein sequence ID" value="EDO35761.1"/>
    <property type="molecule type" value="Genomic_DNA"/>
</dbReference>
<dbReference type="InterPro" id="IPR013099">
    <property type="entry name" value="K_chnl_dom"/>
</dbReference>
<dbReference type="InParanoid" id="A7SKI2"/>
<feature type="domain" description="Potassium channel" evidence="10">
    <location>
        <begin position="209"/>
        <end position="287"/>
    </location>
</feature>
<dbReference type="GO" id="GO:0005251">
    <property type="term" value="F:delayed rectifier potassium channel activity"/>
    <property type="evidence" value="ECO:0000318"/>
    <property type="project" value="GO_Central"/>
</dbReference>
<keyword evidence="3 8" id="KW-0812">Transmembrane</keyword>
<comment type="subcellular location">
    <subcellularLocation>
        <location evidence="1">Membrane</location>
        <topology evidence="1">Multi-pass membrane protein</topology>
    </subcellularLocation>
</comment>
<sequence>MSKFFSVTAVLLTALCVSNALYISWNTKNTLVNLTESDIFIHLNNLYVPEFKRMNPKFKNLTKMSMDERCAHGMPLSIAALPNQPYSGIMGPMRIARKFGFRSFGIIPGVINRIVKYCCPRSEIIYGKVLKSVRQAEDHLSKNLYDFTFPIYVQRKNIKTYKNQPFVHVLQAPRVMLVVYDDPVKITKTSALANTIFSAWPFLFFILGVAIIAGIVVWLLEYVGRSKEFSKLFIQGAWDGFWWAVVTMTTVGYGDKAPKTLPGRMFCFLWIIVGINIIAIFTALVTASVSASTRPYFNILGAKIGAVNGSEEYRFGVSMNLDMIAFPSPVKITSALEVDKEIDGMLIDNYSLTRFSQLSKKIRLEMTFNHAINYGMVIPSGSPRTEQCVRSFMKNYHHEIFDDLIAKQLKPLPPQEGESSYGMKAAGQLFYQEKLFNKVIMVGGGVVGALVLIGLVWDYGYRRHKQGCFYGTRYNVYRKTTFPYE</sequence>
<evidence type="ECO:0000313" key="12">
    <source>
        <dbReference type="Proteomes" id="UP000001593"/>
    </source>
</evidence>
<dbReference type="OMA" id="GAWDGFW"/>
<keyword evidence="7" id="KW-0407">Ion channel</keyword>
<keyword evidence="12" id="KW-1185">Reference proteome</keyword>
<keyword evidence="5" id="KW-0406">Ion transport</keyword>
<dbReference type="PANTHER" id="PTHR11537:SF252">
    <property type="entry name" value="POTASSIUM VOLTAGE-GATED CHANNEL PROTEIN SHAW"/>
    <property type="match status" value="1"/>
</dbReference>
<evidence type="ECO:0000256" key="6">
    <source>
        <dbReference type="ARBA" id="ARBA00023136"/>
    </source>
</evidence>
<evidence type="ECO:0000313" key="11">
    <source>
        <dbReference type="EMBL" id="EDO35761.1"/>
    </source>
</evidence>
<dbReference type="PhylomeDB" id="A7SKI2"/>
<keyword evidence="9" id="KW-0732">Signal</keyword>
<dbReference type="Proteomes" id="UP000001593">
    <property type="component" value="Unassembled WGS sequence"/>
</dbReference>
<evidence type="ECO:0000256" key="9">
    <source>
        <dbReference type="SAM" id="SignalP"/>
    </source>
</evidence>
<keyword evidence="4 8" id="KW-1133">Transmembrane helix</keyword>
<protein>
    <recommendedName>
        <fullName evidence="10">Potassium channel domain-containing protein</fullName>
    </recommendedName>
</protein>
<feature type="transmembrane region" description="Helical" evidence="8">
    <location>
        <begin position="199"/>
        <end position="220"/>
    </location>
</feature>
<dbReference type="Pfam" id="PF07885">
    <property type="entry name" value="Ion_trans_2"/>
    <property type="match status" value="1"/>
</dbReference>
<keyword evidence="6 8" id="KW-0472">Membrane</keyword>
<feature type="transmembrane region" description="Helical" evidence="8">
    <location>
        <begin position="268"/>
        <end position="289"/>
    </location>
</feature>
<dbReference type="SUPFAM" id="SSF81324">
    <property type="entry name" value="Voltage-gated potassium channels"/>
    <property type="match status" value="1"/>
</dbReference>
<dbReference type="InterPro" id="IPR028325">
    <property type="entry name" value="VG_K_chnl"/>
</dbReference>
<evidence type="ECO:0000259" key="10">
    <source>
        <dbReference type="Pfam" id="PF07885"/>
    </source>
</evidence>
<dbReference type="Gene3D" id="1.10.287.70">
    <property type="match status" value="1"/>
</dbReference>
<reference evidence="11 12" key="1">
    <citation type="journal article" date="2007" name="Science">
        <title>Sea anemone genome reveals ancestral eumetazoan gene repertoire and genomic organization.</title>
        <authorList>
            <person name="Putnam N.H."/>
            <person name="Srivastava M."/>
            <person name="Hellsten U."/>
            <person name="Dirks B."/>
            <person name="Chapman J."/>
            <person name="Salamov A."/>
            <person name="Terry A."/>
            <person name="Shapiro H."/>
            <person name="Lindquist E."/>
            <person name="Kapitonov V.V."/>
            <person name="Jurka J."/>
            <person name="Genikhovich G."/>
            <person name="Grigoriev I.V."/>
            <person name="Lucas S.M."/>
            <person name="Steele R.E."/>
            <person name="Finnerty J.R."/>
            <person name="Technau U."/>
            <person name="Martindale M.Q."/>
            <person name="Rokhsar D.S."/>
        </authorList>
    </citation>
    <scope>NUCLEOTIDE SEQUENCE [LARGE SCALE GENOMIC DNA]</scope>
    <source>
        <strain evidence="12">CH2 X CH6</strain>
    </source>
</reference>
<evidence type="ECO:0000256" key="2">
    <source>
        <dbReference type="ARBA" id="ARBA00022448"/>
    </source>
</evidence>
<dbReference type="HOGENOM" id="CLU_037255_0_0_1"/>
<evidence type="ECO:0000256" key="3">
    <source>
        <dbReference type="ARBA" id="ARBA00022692"/>
    </source>
</evidence>
<accession>A7SKI2</accession>
<dbReference type="GO" id="GO:0071805">
    <property type="term" value="P:potassium ion transmembrane transport"/>
    <property type="evidence" value="ECO:0000318"/>
    <property type="project" value="GO_Central"/>
</dbReference>
<dbReference type="AlphaFoldDB" id="A7SKI2"/>
<keyword evidence="2" id="KW-0813">Transport</keyword>
<feature type="chain" id="PRO_5002714473" description="Potassium channel domain-containing protein" evidence="9">
    <location>
        <begin position="21"/>
        <end position="485"/>
    </location>
</feature>
<dbReference type="PANTHER" id="PTHR11537">
    <property type="entry name" value="VOLTAGE-GATED POTASSIUM CHANNEL"/>
    <property type="match status" value="1"/>
</dbReference>
<evidence type="ECO:0000256" key="1">
    <source>
        <dbReference type="ARBA" id="ARBA00004141"/>
    </source>
</evidence>